<evidence type="ECO:0000313" key="2">
    <source>
        <dbReference type="EMBL" id="MCP2728583.1"/>
    </source>
</evidence>
<gene>
    <name evidence="2" type="ORF">NJ959_08880</name>
</gene>
<dbReference type="GO" id="GO:0004519">
    <property type="term" value="F:endonuclease activity"/>
    <property type="evidence" value="ECO:0007669"/>
    <property type="project" value="UniProtKB-KW"/>
</dbReference>
<organism evidence="2 3">
    <name type="scientific">Limnofasciculus baicalensis BBK-W-15</name>
    <dbReference type="NCBI Taxonomy" id="2699891"/>
    <lineage>
        <taxon>Bacteria</taxon>
        <taxon>Bacillati</taxon>
        <taxon>Cyanobacteriota</taxon>
        <taxon>Cyanophyceae</taxon>
        <taxon>Coleofasciculales</taxon>
        <taxon>Coleofasciculaceae</taxon>
        <taxon>Limnofasciculus</taxon>
        <taxon>Limnofasciculus baicalensis</taxon>
    </lineage>
</organism>
<keyword evidence="2" id="KW-0255">Endonuclease</keyword>
<comment type="caution">
    <text evidence="2">The sequence shown here is derived from an EMBL/GenBank/DDBJ whole genome shotgun (WGS) entry which is preliminary data.</text>
</comment>
<dbReference type="InterPro" id="IPR011335">
    <property type="entry name" value="Restrct_endonuc-II-like"/>
</dbReference>
<reference evidence="2" key="1">
    <citation type="submission" date="2022-06" db="EMBL/GenBank/DDBJ databases">
        <title>New cyanobacteria of genus Symplocastrum in benthos of Lake Baikal.</title>
        <authorList>
            <person name="Sorokovikova E."/>
            <person name="Tikhonova I."/>
            <person name="Krasnopeev A."/>
            <person name="Evseev P."/>
            <person name="Gladkikh A."/>
            <person name="Belykh O."/>
        </authorList>
    </citation>
    <scope>NUCLEOTIDE SEQUENCE</scope>
    <source>
        <strain evidence="2">BBK-W-15</strain>
    </source>
</reference>
<dbReference type="Proteomes" id="UP001204953">
    <property type="component" value="Unassembled WGS sequence"/>
</dbReference>
<dbReference type="EMBL" id="JAMZMM010000062">
    <property type="protein sequence ID" value="MCP2728583.1"/>
    <property type="molecule type" value="Genomic_DNA"/>
</dbReference>
<dbReference type="SUPFAM" id="SSF52980">
    <property type="entry name" value="Restriction endonuclease-like"/>
    <property type="match status" value="1"/>
</dbReference>
<dbReference type="RefSeq" id="WP_254011377.1">
    <property type="nucleotide sequence ID" value="NZ_JAMZMM010000062.1"/>
</dbReference>
<feature type="domain" description="Putative restriction endonuclease" evidence="1">
    <location>
        <begin position="12"/>
        <end position="185"/>
    </location>
</feature>
<sequence length="194" mass="21852">MTLTRAKRFTIDEYHRLAELEFFTEDDRVELIRGEIIDMAAKGTPHTTCCSNLLGELAILIAGRATLRCQDPIIISTNSEPEPDFAIVKKRADNYLSGHPSISDIFLLIEIADSTLKYDREVKLPLYAEAGISDYWIFNLIKNHLEAYSQPYQDSQGNFGYSVNHIVLPNKSIALPCFPDLSLDLSKVFPGIDI</sequence>
<proteinExistence type="predicted"/>
<dbReference type="CDD" id="cd06260">
    <property type="entry name" value="DUF820-like"/>
    <property type="match status" value="1"/>
</dbReference>
<evidence type="ECO:0000259" key="1">
    <source>
        <dbReference type="Pfam" id="PF05685"/>
    </source>
</evidence>
<dbReference type="InterPro" id="IPR008538">
    <property type="entry name" value="Uma2"/>
</dbReference>
<dbReference type="AlphaFoldDB" id="A0AAE3GRM0"/>
<dbReference type="InterPro" id="IPR012296">
    <property type="entry name" value="Nuclease_put_TT1808"/>
</dbReference>
<protein>
    <submittedName>
        <fullName evidence="2">Uma2 family endonuclease</fullName>
    </submittedName>
</protein>
<keyword evidence="2" id="KW-0540">Nuclease</keyword>
<dbReference type="PANTHER" id="PTHR35400">
    <property type="entry name" value="SLR1083 PROTEIN"/>
    <property type="match status" value="1"/>
</dbReference>
<name>A0AAE3GRM0_9CYAN</name>
<evidence type="ECO:0000313" key="3">
    <source>
        <dbReference type="Proteomes" id="UP001204953"/>
    </source>
</evidence>
<keyword evidence="2" id="KW-0378">Hydrolase</keyword>
<keyword evidence="3" id="KW-1185">Reference proteome</keyword>
<dbReference type="PANTHER" id="PTHR35400:SF1">
    <property type="entry name" value="SLR1083 PROTEIN"/>
    <property type="match status" value="1"/>
</dbReference>
<dbReference type="Pfam" id="PF05685">
    <property type="entry name" value="Uma2"/>
    <property type="match status" value="1"/>
</dbReference>
<dbReference type="Gene3D" id="3.90.1570.10">
    <property type="entry name" value="tt1808, chain A"/>
    <property type="match status" value="1"/>
</dbReference>
<accession>A0AAE3GRM0</accession>